<dbReference type="RefSeq" id="XP_031919850.1">
    <property type="nucleotide sequence ID" value="XM_032063184.1"/>
</dbReference>
<proteinExistence type="predicted"/>
<protein>
    <submittedName>
        <fullName evidence="1">Uncharacterized protein</fullName>
    </submittedName>
</protein>
<evidence type="ECO:0000313" key="1">
    <source>
        <dbReference type="EMBL" id="KAE8143787.1"/>
    </source>
</evidence>
<evidence type="ECO:0000313" key="2">
    <source>
        <dbReference type="Proteomes" id="UP000325672"/>
    </source>
</evidence>
<dbReference type="AlphaFoldDB" id="A0A5N6TBZ1"/>
<accession>A0A5N6TBZ1</accession>
<dbReference type="Proteomes" id="UP000325672">
    <property type="component" value="Unassembled WGS sequence"/>
</dbReference>
<reference evidence="1 2" key="1">
    <citation type="submission" date="2019-04" db="EMBL/GenBank/DDBJ databases">
        <title>Friends and foes A comparative genomics study of 23 Aspergillus species from section Flavi.</title>
        <authorList>
            <consortium name="DOE Joint Genome Institute"/>
            <person name="Kjaerbolling I."/>
            <person name="Vesth T."/>
            <person name="Frisvad J.C."/>
            <person name="Nybo J.L."/>
            <person name="Theobald S."/>
            <person name="Kildgaard S."/>
            <person name="Isbrandt T."/>
            <person name="Kuo A."/>
            <person name="Sato A."/>
            <person name="Lyhne E.K."/>
            <person name="Kogle M.E."/>
            <person name="Wiebenga A."/>
            <person name="Kun R.S."/>
            <person name="Lubbers R.J."/>
            <person name="Makela M.R."/>
            <person name="Barry K."/>
            <person name="Chovatia M."/>
            <person name="Clum A."/>
            <person name="Daum C."/>
            <person name="Haridas S."/>
            <person name="He G."/>
            <person name="LaButti K."/>
            <person name="Lipzen A."/>
            <person name="Mondo S."/>
            <person name="Riley R."/>
            <person name="Salamov A."/>
            <person name="Simmons B.A."/>
            <person name="Magnuson J.K."/>
            <person name="Henrissat B."/>
            <person name="Mortensen U.H."/>
            <person name="Larsen T.O."/>
            <person name="Devries R.P."/>
            <person name="Grigoriev I.V."/>
            <person name="Machida M."/>
            <person name="Baker S.E."/>
            <person name="Andersen M.R."/>
        </authorList>
    </citation>
    <scope>NUCLEOTIDE SEQUENCE [LARGE SCALE GENOMIC DNA]</scope>
    <source>
        <strain evidence="1 2">CBS 117625</strain>
    </source>
</reference>
<organism evidence="1 2">
    <name type="scientific">Aspergillus pseudotamarii</name>
    <dbReference type="NCBI Taxonomy" id="132259"/>
    <lineage>
        <taxon>Eukaryota</taxon>
        <taxon>Fungi</taxon>
        <taxon>Dikarya</taxon>
        <taxon>Ascomycota</taxon>
        <taxon>Pezizomycotina</taxon>
        <taxon>Eurotiomycetes</taxon>
        <taxon>Eurotiomycetidae</taxon>
        <taxon>Eurotiales</taxon>
        <taxon>Aspergillaceae</taxon>
        <taxon>Aspergillus</taxon>
        <taxon>Aspergillus subgen. Circumdati</taxon>
    </lineage>
</organism>
<sequence>MMRVQPRGGRVDSMGKWCTLLSIFCAYFFSGGKIFQGADAGGSFIYQTRAAYTRRGGGKARRKKLCLYFSPRTFSHPLTRGRLVADNYREEFNQWNWSW</sequence>
<keyword evidence="2" id="KW-1185">Reference proteome</keyword>
<dbReference type="GeneID" id="43647394"/>
<gene>
    <name evidence="1" type="ORF">BDV38DRAFT_3335</name>
</gene>
<name>A0A5N6TBZ1_ASPPS</name>
<dbReference type="EMBL" id="ML743551">
    <property type="protein sequence ID" value="KAE8143787.1"/>
    <property type="molecule type" value="Genomic_DNA"/>
</dbReference>